<reference evidence="2 3" key="1">
    <citation type="submission" date="2019-04" db="EMBL/GenBank/DDBJ databases">
        <title>Phreatobacter aquaticus sp. nov.</title>
        <authorList>
            <person name="Choi A."/>
        </authorList>
    </citation>
    <scope>NUCLEOTIDE SEQUENCE [LARGE SCALE GENOMIC DNA]</scope>
    <source>
        <strain evidence="2 3">KCTC 52518</strain>
    </source>
</reference>
<dbReference type="AlphaFoldDB" id="A0A4D7BLW5"/>
<feature type="chain" id="PRO_5020975076" evidence="1">
    <location>
        <begin position="29"/>
        <end position="130"/>
    </location>
</feature>
<dbReference type="KEGG" id="pstg:E8M01_33350"/>
<organism evidence="2 3">
    <name type="scientific">Phreatobacter stygius</name>
    <dbReference type="NCBI Taxonomy" id="1940610"/>
    <lineage>
        <taxon>Bacteria</taxon>
        <taxon>Pseudomonadati</taxon>
        <taxon>Pseudomonadota</taxon>
        <taxon>Alphaproteobacteria</taxon>
        <taxon>Hyphomicrobiales</taxon>
        <taxon>Phreatobacteraceae</taxon>
        <taxon>Phreatobacter</taxon>
    </lineage>
</organism>
<dbReference type="OrthoDB" id="4736977at2"/>
<evidence type="ECO:0000313" key="2">
    <source>
        <dbReference type="EMBL" id="QCI68692.1"/>
    </source>
</evidence>
<keyword evidence="1" id="KW-0732">Signal</keyword>
<evidence type="ECO:0000313" key="3">
    <source>
        <dbReference type="Proteomes" id="UP000298781"/>
    </source>
</evidence>
<proteinExistence type="predicted"/>
<dbReference type="EMBL" id="CP039690">
    <property type="protein sequence ID" value="QCI68692.1"/>
    <property type="molecule type" value="Genomic_DNA"/>
</dbReference>
<accession>A0A4D7BLW5</accession>
<dbReference type="RefSeq" id="WP_136964108.1">
    <property type="nucleotide sequence ID" value="NZ_CP039690.1"/>
</dbReference>
<evidence type="ECO:0000256" key="1">
    <source>
        <dbReference type="SAM" id="SignalP"/>
    </source>
</evidence>
<gene>
    <name evidence="2" type="ORF">E8M01_33350</name>
</gene>
<sequence length="130" mass="14537">MAFKNALFAAFAAIAMAGSIASSAPAMAQTDRDGLQRWINVVNQTGVEIREFYMTDVDTRGWGDDRLGQDTIDSGDSMRVMPTRRQRERGYCQFDMLVVFSNNARVERRGVNLCSTTNLVCVSTRQCRAQ</sequence>
<keyword evidence="3" id="KW-1185">Reference proteome</keyword>
<dbReference type="Proteomes" id="UP000298781">
    <property type="component" value="Chromosome"/>
</dbReference>
<protein>
    <submittedName>
        <fullName evidence="2">Uncharacterized protein</fullName>
    </submittedName>
</protein>
<name>A0A4D7BLW5_9HYPH</name>
<feature type="signal peptide" evidence="1">
    <location>
        <begin position="1"/>
        <end position="28"/>
    </location>
</feature>